<dbReference type="OrthoDB" id="9784941at2"/>
<proteinExistence type="predicted"/>
<dbReference type="RefSeq" id="WP_073273970.1">
    <property type="nucleotide sequence ID" value="NZ_FRAC01000007.1"/>
</dbReference>
<organism evidence="2 3">
    <name type="scientific">Anaerocolumna jejuensis DSM 15929</name>
    <dbReference type="NCBI Taxonomy" id="1121322"/>
    <lineage>
        <taxon>Bacteria</taxon>
        <taxon>Bacillati</taxon>
        <taxon>Bacillota</taxon>
        <taxon>Clostridia</taxon>
        <taxon>Lachnospirales</taxon>
        <taxon>Lachnospiraceae</taxon>
        <taxon>Anaerocolumna</taxon>
    </lineage>
</organism>
<evidence type="ECO:0000256" key="1">
    <source>
        <dbReference type="SAM" id="Coils"/>
    </source>
</evidence>
<reference evidence="2 3" key="1">
    <citation type="submission" date="2016-11" db="EMBL/GenBank/DDBJ databases">
        <authorList>
            <person name="Jaros S."/>
            <person name="Januszkiewicz K."/>
            <person name="Wedrychowicz H."/>
        </authorList>
    </citation>
    <scope>NUCLEOTIDE SEQUENCE [LARGE SCALE GENOMIC DNA]</scope>
    <source>
        <strain evidence="2 3">DSM 15929</strain>
    </source>
</reference>
<protein>
    <submittedName>
        <fullName evidence="2">Uncharacterized protein</fullName>
    </submittedName>
</protein>
<dbReference type="EMBL" id="FRAC01000007">
    <property type="protein sequence ID" value="SHJ87949.1"/>
    <property type="molecule type" value="Genomic_DNA"/>
</dbReference>
<feature type="coiled-coil region" evidence="1">
    <location>
        <begin position="40"/>
        <end position="67"/>
    </location>
</feature>
<dbReference type="AlphaFoldDB" id="A0A1M6MX13"/>
<dbReference type="STRING" id="1121322.SAMN02745136_01212"/>
<evidence type="ECO:0000313" key="3">
    <source>
        <dbReference type="Proteomes" id="UP000184386"/>
    </source>
</evidence>
<accession>A0A1M6MX13</accession>
<keyword evidence="3" id="KW-1185">Reference proteome</keyword>
<dbReference type="Proteomes" id="UP000184386">
    <property type="component" value="Unassembled WGS sequence"/>
</dbReference>
<name>A0A1M6MX13_9FIRM</name>
<sequence length="203" mass="23980">MRKKEEIDFAKIFKGKKIPIVVLDERWHQLFPDYDKPAQVKVLENKLNELMKQQGKLTNDLKDLKKLKKQLMGEIITHMDVSDSKEGKMKEKKLDQNQRLIREIGEKIKDSENQLIDLPYQIKAANEELIIESTAICYKRLSDNTEKIAEISQWVQSIREQLKVKILDKQDKEIKNTEIYNYMHDMLGPELLQELDEDIKKGK</sequence>
<keyword evidence="1" id="KW-0175">Coiled coil</keyword>
<gene>
    <name evidence="2" type="ORF">SAMN02745136_01212</name>
</gene>
<evidence type="ECO:0000313" key="2">
    <source>
        <dbReference type="EMBL" id="SHJ87949.1"/>
    </source>
</evidence>